<dbReference type="PATRIC" id="fig|394096.3.peg.4580"/>
<organism evidence="1 2">
    <name type="scientific">Hyalangium minutum</name>
    <dbReference type="NCBI Taxonomy" id="394096"/>
    <lineage>
        <taxon>Bacteria</taxon>
        <taxon>Pseudomonadati</taxon>
        <taxon>Myxococcota</taxon>
        <taxon>Myxococcia</taxon>
        <taxon>Myxococcales</taxon>
        <taxon>Cystobacterineae</taxon>
        <taxon>Archangiaceae</taxon>
        <taxon>Hyalangium</taxon>
    </lineage>
</organism>
<keyword evidence="2" id="KW-1185">Reference proteome</keyword>
<sequence>MQTVGEKLFAQGEAKGEAKGQAKYLLRTLDRRGIPMDAKTRRRILACKDTRLLDQWCDRALTATTLAEVLGEASK</sequence>
<accession>A0A085WHM3</accession>
<proteinExistence type="predicted"/>
<comment type="caution">
    <text evidence="1">The sequence shown here is derived from an EMBL/GenBank/DDBJ whole genome shotgun (WGS) entry which is preliminary data.</text>
</comment>
<reference evidence="1 2" key="1">
    <citation type="submission" date="2014-04" db="EMBL/GenBank/DDBJ databases">
        <title>Genome assembly of Hyalangium minutum DSM 14724.</title>
        <authorList>
            <person name="Sharma G."/>
            <person name="Subramanian S."/>
        </authorList>
    </citation>
    <scope>NUCLEOTIDE SEQUENCE [LARGE SCALE GENOMIC DNA]</scope>
    <source>
        <strain evidence="1 2">DSM 14724</strain>
    </source>
</reference>
<dbReference type="RefSeq" id="WP_044191204.1">
    <property type="nucleotide sequence ID" value="NZ_JMCB01000008.1"/>
</dbReference>
<dbReference type="STRING" id="394096.DB31_8539"/>
<gene>
    <name evidence="1" type="ORF">DB31_8539</name>
</gene>
<dbReference type="Proteomes" id="UP000028725">
    <property type="component" value="Unassembled WGS sequence"/>
</dbReference>
<protein>
    <submittedName>
        <fullName evidence="1">Uncharacterized protein</fullName>
    </submittedName>
</protein>
<evidence type="ECO:0000313" key="2">
    <source>
        <dbReference type="Proteomes" id="UP000028725"/>
    </source>
</evidence>
<name>A0A085WHM3_9BACT</name>
<evidence type="ECO:0000313" key="1">
    <source>
        <dbReference type="EMBL" id="KFE67186.1"/>
    </source>
</evidence>
<dbReference type="AlphaFoldDB" id="A0A085WHM3"/>
<dbReference type="EMBL" id="JMCB01000008">
    <property type="protein sequence ID" value="KFE67186.1"/>
    <property type="molecule type" value="Genomic_DNA"/>
</dbReference>
<dbReference type="OrthoDB" id="5526733at2"/>